<reference evidence="2" key="2">
    <citation type="submission" date="2022-01" db="EMBL/GenBank/DDBJ databases">
        <authorList>
            <person name="Yamashiro T."/>
            <person name="Shiraishi A."/>
            <person name="Satake H."/>
            <person name="Nakayama K."/>
        </authorList>
    </citation>
    <scope>NUCLEOTIDE SEQUENCE</scope>
</reference>
<comment type="caution">
    <text evidence="2">The sequence shown here is derived from an EMBL/GenBank/DDBJ whole genome shotgun (WGS) entry which is preliminary data.</text>
</comment>
<name>A0ABQ4YWD9_9ASTR</name>
<keyword evidence="3" id="KW-1185">Reference proteome</keyword>
<reference evidence="2" key="1">
    <citation type="journal article" date="2022" name="Int. J. Mol. Sci.">
        <title>Draft Genome of Tanacetum Coccineum: Genomic Comparison of Closely Related Tanacetum-Family Plants.</title>
        <authorList>
            <person name="Yamashiro T."/>
            <person name="Shiraishi A."/>
            <person name="Nakayama K."/>
            <person name="Satake H."/>
        </authorList>
    </citation>
    <scope>NUCLEOTIDE SEQUENCE</scope>
</reference>
<dbReference type="EMBL" id="BQNB010010802">
    <property type="protein sequence ID" value="GJS82154.1"/>
    <property type="molecule type" value="Genomic_DNA"/>
</dbReference>
<sequence>MQSVNDVAGEVKEIVSTTWEEDIDGEEEFKELGYDSDEDLDDELILSDHNDFWVQCLNCPPEKLVNKGSSRSGGISVGAQLVTLATLALNSTMRKEGGPQRPILTQHDKVNDESHA</sequence>
<dbReference type="Proteomes" id="UP001151760">
    <property type="component" value="Unassembled WGS sequence"/>
</dbReference>
<evidence type="ECO:0000313" key="2">
    <source>
        <dbReference type="EMBL" id="GJS82154.1"/>
    </source>
</evidence>
<gene>
    <name evidence="2" type="ORF">Tco_0748695</name>
</gene>
<organism evidence="2 3">
    <name type="scientific">Tanacetum coccineum</name>
    <dbReference type="NCBI Taxonomy" id="301880"/>
    <lineage>
        <taxon>Eukaryota</taxon>
        <taxon>Viridiplantae</taxon>
        <taxon>Streptophyta</taxon>
        <taxon>Embryophyta</taxon>
        <taxon>Tracheophyta</taxon>
        <taxon>Spermatophyta</taxon>
        <taxon>Magnoliopsida</taxon>
        <taxon>eudicotyledons</taxon>
        <taxon>Gunneridae</taxon>
        <taxon>Pentapetalae</taxon>
        <taxon>asterids</taxon>
        <taxon>campanulids</taxon>
        <taxon>Asterales</taxon>
        <taxon>Asteraceae</taxon>
        <taxon>Asteroideae</taxon>
        <taxon>Anthemideae</taxon>
        <taxon>Anthemidinae</taxon>
        <taxon>Tanacetum</taxon>
    </lineage>
</organism>
<feature type="compositionally biased region" description="Basic and acidic residues" evidence="1">
    <location>
        <begin position="106"/>
        <end position="116"/>
    </location>
</feature>
<evidence type="ECO:0000256" key="1">
    <source>
        <dbReference type="SAM" id="MobiDB-lite"/>
    </source>
</evidence>
<proteinExistence type="predicted"/>
<accession>A0ABQ4YWD9</accession>
<evidence type="ECO:0000313" key="3">
    <source>
        <dbReference type="Proteomes" id="UP001151760"/>
    </source>
</evidence>
<protein>
    <submittedName>
        <fullName evidence="2">Uncharacterized protein</fullName>
    </submittedName>
</protein>
<feature type="region of interest" description="Disordered" evidence="1">
    <location>
        <begin position="92"/>
        <end position="116"/>
    </location>
</feature>